<dbReference type="Pfam" id="PF00724">
    <property type="entry name" value="Oxidored_FMN"/>
    <property type="match status" value="1"/>
</dbReference>
<name>A0A8E2DFG9_9APHY</name>
<accession>A0A8E2DFG9</accession>
<dbReference type="OrthoDB" id="276546at2759"/>
<dbReference type="EMBL" id="KV722634">
    <property type="protein sequence ID" value="OCH84792.1"/>
    <property type="molecule type" value="Genomic_DNA"/>
</dbReference>
<dbReference type="PANTHER" id="PTHR22893">
    <property type="entry name" value="NADH OXIDOREDUCTASE-RELATED"/>
    <property type="match status" value="1"/>
</dbReference>
<evidence type="ECO:0000259" key="1">
    <source>
        <dbReference type="Pfam" id="PF00724"/>
    </source>
</evidence>
<evidence type="ECO:0000313" key="2">
    <source>
        <dbReference type="EMBL" id="OCH84792.1"/>
    </source>
</evidence>
<dbReference type="InterPro" id="IPR013785">
    <property type="entry name" value="Aldolase_TIM"/>
</dbReference>
<protein>
    <submittedName>
        <fullName evidence="2">NADH:flavin oxidoreductase/NADH oxidase</fullName>
    </submittedName>
</protein>
<dbReference type="InterPro" id="IPR001155">
    <property type="entry name" value="OxRdtase_FMN_N"/>
</dbReference>
<dbReference type="PANTHER" id="PTHR22893:SF91">
    <property type="entry name" value="NADPH DEHYDROGENASE 2-RELATED"/>
    <property type="match status" value="1"/>
</dbReference>
<feature type="domain" description="NADH:flavin oxidoreductase/NADH oxidase N-terminal" evidence="1">
    <location>
        <begin position="8"/>
        <end position="340"/>
    </location>
</feature>
<dbReference type="Proteomes" id="UP000250043">
    <property type="component" value="Unassembled WGS sequence"/>
</dbReference>
<dbReference type="Gene3D" id="3.20.20.70">
    <property type="entry name" value="Aldolase class I"/>
    <property type="match status" value="1"/>
</dbReference>
<reference evidence="2 3" key="1">
    <citation type="submission" date="2016-07" db="EMBL/GenBank/DDBJ databases">
        <title>Draft genome of the white-rot fungus Obba rivulosa 3A-2.</title>
        <authorList>
            <consortium name="DOE Joint Genome Institute"/>
            <person name="Miettinen O."/>
            <person name="Riley R."/>
            <person name="Acob R."/>
            <person name="Barry K."/>
            <person name="Cullen D."/>
            <person name="De Vries R."/>
            <person name="Hainaut M."/>
            <person name="Hatakka A."/>
            <person name="Henrissat B."/>
            <person name="Hilden K."/>
            <person name="Kuo R."/>
            <person name="Labutti K."/>
            <person name="Lipzen A."/>
            <person name="Makela M.R."/>
            <person name="Sandor L."/>
            <person name="Spatafora J.W."/>
            <person name="Grigoriev I.V."/>
            <person name="Hibbett D.S."/>
        </authorList>
    </citation>
    <scope>NUCLEOTIDE SEQUENCE [LARGE SCALE GENOMIC DNA]</scope>
    <source>
        <strain evidence="2 3">3A-2</strain>
    </source>
</reference>
<dbReference type="SUPFAM" id="SSF51395">
    <property type="entry name" value="FMN-linked oxidoreductases"/>
    <property type="match status" value="1"/>
</dbReference>
<dbReference type="GO" id="GO:0010181">
    <property type="term" value="F:FMN binding"/>
    <property type="evidence" value="ECO:0007669"/>
    <property type="project" value="InterPro"/>
</dbReference>
<dbReference type="InterPro" id="IPR045247">
    <property type="entry name" value="Oye-like"/>
</dbReference>
<dbReference type="CDD" id="cd02933">
    <property type="entry name" value="OYE_like_FMN"/>
    <property type="match status" value="1"/>
</dbReference>
<gene>
    <name evidence="2" type="ORF">OBBRIDRAFT_375718</name>
</gene>
<sequence>MSTEAAPKLFQPIQVGDIQLKHRVVLAPLTRFRADKSHTHGDLAVEYYSQRGSTPGTLLISEGAFISAKAGGYSNVPGLWTDAQLAAWKKVTDAVHAKGSYIYAQLWALGRTANAEQLKSEDPSYDVVSASDIPLAGGPKPRPLTTEEIKEFVEAYRTAAYNAVHRAGFDGVEIHGANGYLVDQFLQDVTNKRTDAYGGSVENRARFALEVVDAVAGAVGAQKTGIRLSPWGEFNEMRMADPKPQFAHLVQQLKARHPGLAYVHLVEPRVAGNDEREPAAGESNDFIRDIWLPQPLISAGGYTRDLAIEVAEKTGELIAAGRYFISNPDLPKRLKHNVPLTPYNRDTFYIPESPKGYIDYPFAEELKGSNL</sequence>
<dbReference type="GO" id="GO:0003959">
    <property type="term" value="F:NADPH dehydrogenase activity"/>
    <property type="evidence" value="ECO:0007669"/>
    <property type="project" value="TreeGrafter"/>
</dbReference>
<keyword evidence="3" id="KW-1185">Reference proteome</keyword>
<dbReference type="FunFam" id="3.20.20.70:FF:000138">
    <property type="entry name" value="NADPH dehydrogenase 1"/>
    <property type="match status" value="1"/>
</dbReference>
<dbReference type="AlphaFoldDB" id="A0A8E2DFG9"/>
<proteinExistence type="predicted"/>
<evidence type="ECO:0000313" key="3">
    <source>
        <dbReference type="Proteomes" id="UP000250043"/>
    </source>
</evidence>
<organism evidence="2 3">
    <name type="scientific">Obba rivulosa</name>
    <dbReference type="NCBI Taxonomy" id="1052685"/>
    <lineage>
        <taxon>Eukaryota</taxon>
        <taxon>Fungi</taxon>
        <taxon>Dikarya</taxon>
        <taxon>Basidiomycota</taxon>
        <taxon>Agaricomycotina</taxon>
        <taxon>Agaricomycetes</taxon>
        <taxon>Polyporales</taxon>
        <taxon>Gelatoporiaceae</taxon>
        <taxon>Obba</taxon>
    </lineage>
</organism>